<name>A0A1U7HN57_9CHRO</name>
<dbReference type="STRING" id="247279.NIES1031_14195"/>
<dbReference type="RefSeq" id="WP_073550171.1">
    <property type="nucleotide sequence ID" value="NZ_CAWMVK010000003.1"/>
</dbReference>
<dbReference type="Proteomes" id="UP000185984">
    <property type="component" value="Unassembled WGS sequence"/>
</dbReference>
<sequence>MARYTSWFTVEVPPTRLQQLLIEVLQTCNLDIVYHTSDYIMAQEIPGKTPFARLVVVEVLIDKTMNSTTETRINIVVKNEELPLQMNNHCYQMFQQVNQAIADNHQWQLIESICG</sequence>
<dbReference type="AlphaFoldDB" id="A0A1U7HN57"/>
<keyword evidence="2" id="KW-1185">Reference proteome</keyword>
<dbReference type="OrthoDB" id="531045at2"/>
<organism evidence="1 2">
    <name type="scientific">Chroogloeocystis siderophila 5.2 s.c.1</name>
    <dbReference type="NCBI Taxonomy" id="247279"/>
    <lineage>
        <taxon>Bacteria</taxon>
        <taxon>Bacillati</taxon>
        <taxon>Cyanobacteriota</taxon>
        <taxon>Cyanophyceae</taxon>
        <taxon>Oscillatoriophycideae</taxon>
        <taxon>Chroococcales</taxon>
        <taxon>Chroococcaceae</taxon>
        <taxon>Chroogloeocystis</taxon>
    </lineage>
</organism>
<evidence type="ECO:0000313" key="1">
    <source>
        <dbReference type="EMBL" id="OKH24999.1"/>
    </source>
</evidence>
<protein>
    <submittedName>
        <fullName evidence="1">Uncharacterized protein</fullName>
    </submittedName>
</protein>
<reference evidence="1 2" key="1">
    <citation type="submission" date="2016-11" db="EMBL/GenBank/DDBJ databases">
        <title>Draft Genome Sequences of Nine Cyanobacterial Strains from Diverse Habitats.</title>
        <authorList>
            <person name="Zhu T."/>
            <person name="Hou S."/>
            <person name="Lu X."/>
            <person name="Hess W.R."/>
        </authorList>
    </citation>
    <scope>NUCLEOTIDE SEQUENCE [LARGE SCALE GENOMIC DNA]</scope>
    <source>
        <strain evidence="1 2">5.2 s.c.1</strain>
    </source>
</reference>
<evidence type="ECO:0000313" key="2">
    <source>
        <dbReference type="Proteomes" id="UP000185984"/>
    </source>
</evidence>
<gene>
    <name evidence="1" type="ORF">NIES1031_14195</name>
</gene>
<proteinExistence type="predicted"/>
<comment type="caution">
    <text evidence="1">The sequence shown here is derived from an EMBL/GenBank/DDBJ whole genome shotgun (WGS) entry which is preliminary data.</text>
</comment>
<dbReference type="EMBL" id="MRCC01000011">
    <property type="protein sequence ID" value="OKH24999.1"/>
    <property type="molecule type" value="Genomic_DNA"/>
</dbReference>
<accession>A0A1U7HN57</accession>